<dbReference type="CDD" id="cd18316">
    <property type="entry name" value="BTB_POZ_KCTD-like"/>
    <property type="match status" value="1"/>
</dbReference>
<dbReference type="EMBL" id="VSWD01000010">
    <property type="protein sequence ID" value="KAK3091977.1"/>
    <property type="molecule type" value="Genomic_DNA"/>
</dbReference>
<dbReference type="SUPFAM" id="SSF54695">
    <property type="entry name" value="POZ domain"/>
    <property type="match status" value="1"/>
</dbReference>
<dbReference type="Pfam" id="PF02214">
    <property type="entry name" value="BTB_2"/>
    <property type="match status" value="1"/>
</dbReference>
<keyword evidence="4" id="KW-1185">Reference proteome</keyword>
<dbReference type="InterPro" id="IPR045068">
    <property type="entry name" value="BACURD1-3"/>
</dbReference>
<sequence>MTKYICVVCEDDDDSGSQIQFERRSLCERHILEKHSGFGYRCTSCSKFFNRPDNHKGKCLDGELKHAKRITGTMTEEEEKEYDNFIARINANVRRIETRVGNPTQGKQQQKENRKRSHTRNKSYDGKRGAVLQDLYQTNRNTYKSKRDWKRKDDSRGRNVDRRIVEEAESSRTWTETNPDKETSHEVTSTKVKETEQLATSKVTEDVTSNKASSSKVGAETSTVTQGERTSEGDATRNDEEEILSIFTEGELSEKAEEELQLAKQMISEDVEERKEENLEVEDNNETSAVRAPESPSHSTHTSASAPSIYVPTPTYQLKLKELSEAQSRRIIINVGGMKFETSAVTLQKDPNSILVKMVQHDSLMKPYQTENIYSFFLDRDPRSFHIILNYLRNNLNINADSLPNDIKHLRDLET</sequence>
<feature type="compositionally biased region" description="Basic and acidic residues" evidence="1">
    <location>
        <begin position="150"/>
        <end position="170"/>
    </location>
</feature>
<dbReference type="PANTHER" id="PTHR11145">
    <property type="entry name" value="BTB/POZ DOMAIN-CONTAINING ADAPTER FOR CUL3-MEDIATED RHOA DEGRADATION PROTEIN FAMILY MEMBER"/>
    <property type="match status" value="1"/>
</dbReference>
<dbReference type="GO" id="GO:0051260">
    <property type="term" value="P:protein homooligomerization"/>
    <property type="evidence" value="ECO:0007669"/>
    <property type="project" value="InterPro"/>
</dbReference>
<dbReference type="Gene3D" id="3.30.710.10">
    <property type="entry name" value="Potassium Channel Kv1.1, Chain A"/>
    <property type="match status" value="1"/>
</dbReference>
<reference evidence="3" key="1">
    <citation type="submission" date="2019-08" db="EMBL/GenBank/DDBJ databases">
        <title>The improved chromosome-level genome for the pearl oyster Pinctada fucata martensii using PacBio sequencing and Hi-C.</title>
        <authorList>
            <person name="Zheng Z."/>
        </authorList>
    </citation>
    <scope>NUCLEOTIDE SEQUENCE</scope>
    <source>
        <strain evidence="3">ZZ-2019</strain>
        <tissue evidence="3">Adductor muscle</tissue>
    </source>
</reference>
<feature type="compositionally biased region" description="Polar residues" evidence="1">
    <location>
        <begin position="197"/>
        <end position="228"/>
    </location>
</feature>
<evidence type="ECO:0000313" key="4">
    <source>
        <dbReference type="Proteomes" id="UP001186944"/>
    </source>
</evidence>
<dbReference type="PANTHER" id="PTHR11145:SF8">
    <property type="entry name" value="RE57120P"/>
    <property type="match status" value="1"/>
</dbReference>
<evidence type="ECO:0000259" key="2">
    <source>
        <dbReference type="Pfam" id="PF02214"/>
    </source>
</evidence>
<name>A0AA89C2I4_PINIB</name>
<feature type="compositionally biased region" description="Basic and acidic residues" evidence="1">
    <location>
        <begin position="229"/>
        <end position="238"/>
    </location>
</feature>
<proteinExistence type="predicted"/>
<dbReference type="Proteomes" id="UP001186944">
    <property type="component" value="Unassembled WGS sequence"/>
</dbReference>
<feature type="region of interest" description="Disordered" evidence="1">
    <location>
        <begin position="98"/>
        <end position="241"/>
    </location>
</feature>
<dbReference type="InterPro" id="IPR011333">
    <property type="entry name" value="SKP1/BTB/POZ_sf"/>
</dbReference>
<comment type="caution">
    <text evidence="3">The sequence shown here is derived from an EMBL/GenBank/DDBJ whole genome shotgun (WGS) entry which is preliminary data.</text>
</comment>
<gene>
    <name evidence="3" type="ORF">FSP39_024154</name>
</gene>
<protein>
    <recommendedName>
        <fullName evidence="2">Potassium channel tetramerisation-type BTB domain-containing protein</fullName>
    </recommendedName>
</protein>
<evidence type="ECO:0000313" key="3">
    <source>
        <dbReference type="EMBL" id="KAK3091977.1"/>
    </source>
</evidence>
<dbReference type="InterPro" id="IPR003131">
    <property type="entry name" value="T1-type_BTB"/>
</dbReference>
<feature type="domain" description="Potassium channel tetramerisation-type BTB" evidence="2">
    <location>
        <begin position="331"/>
        <end position="398"/>
    </location>
</feature>
<feature type="compositionally biased region" description="Low complexity" evidence="1">
    <location>
        <begin position="295"/>
        <end position="308"/>
    </location>
</feature>
<evidence type="ECO:0000256" key="1">
    <source>
        <dbReference type="SAM" id="MobiDB-lite"/>
    </source>
</evidence>
<feature type="region of interest" description="Disordered" evidence="1">
    <location>
        <begin position="271"/>
        <end position="309"/>
    </location>
</feature>
<accession>A0AA89C2I4</accession>
<dbReference type="AlphaFoldDB" id="A0AA89C2I4"/>
<organism evidence="3 4">
    <name type="scientific">Pinctada imbricata</name>
    <name type="common">Atlantic pearl-oyster</name>
    <name type="synonym">Pinctada martensii</name>
    <dbReference type="NCBI Taxonomy" id="66713"/>
    <lineage>
        <taxon>Eukaryota</taxon>
        <taxon>Metazoa</taxon>
        <taxon>Spiralia</taxon>
        <taxon>Lophotrochozoa</taxon>
        <taxon>Mollusca</taxon>
        <taxon>Bivalvia</taxon>
        <taxon>Autobranchia</taxon>
        <taxon>Pteriomorphia</taxon>
        <taxon>Pterioida</taxon>
        <taxon>Pterioidea</taxon>
        <taxon>Pteriidae</taxon>
        <taxon>Pinctada</taxon>
    </lineage>
</organism>